<reference evidence="6 7" key="1">
    <citation type="submission" date="2019-08" db="EMBL/GenBank/DDBJ databases">
        <title>Highly reduced genomes of protist endosymbionts show evolutionary convergence.</title>
        <authorList>
            <person name="George E."/>
            <person name="Husnik F."/>
            <person name="Tashyreva D."/>
            <person name="Prokopchuk G."/>
            <person name="Horak A."/>
            <person name="Kwong W.K."/>
            <person name="Lukes J."/>
            <person name="Keeling P.J."/>
        </authorList>
    </citation>
    <scope>NUCLEOTIDE SEQUENCE [LARGE SCALE GENOMIC DNA]</scope>
    <source>
        <strain evidence="6">1604HC</strain>
    </source>
</reference>
<dbReference type="Gene3D" id="3.20.20.70">
    <property type="entry name" value="Aldolase class I"/>
    <property type="match status" value="1"/>
</dbReference>
<accession>A0A5C0UI59</accession>
<evidence type="ECO:0000256" key="4">
    <source>
        <dbReference type="PIRSR" id="PIRSR001365-1"/>
    </source>
</evidence>
<dbReference type="InterPro" id="IPR002220">
    <property type="entry name" value="DapA-like"/>
</dbReference>
<dbReference type="GO" id="GO:0008840">
    <property type="term" value="F:4-hydroxy-tetrahydrodipicolinate synthase activity"/>
    <property type="evidence" value="ECO:0007669"/>
    <property type="project" value="TreeGrafter"/>
</dbReference>
<evidence type="ECO:0000313" key="6">
    <source>
        <dbReference type="EMBL" id="QEK39271.1"/>
    </source>
</evidence>
<dbReference type="PIRSF" id="PIRSF001365">
    <property type="entry name" value="DHDPS"/>
    <property type="match status" value="1"/>
</dbReference>
<comment type="similarity">
    <text evidence="1 3">Belongs to the DapA family.</text>
</comment>
<organism evidence="6 7">
    <name type="scientific">Candidatus Nesciobacter abundans</name>
    <dbReference type="NCBI Taxonomy" id="2601668"/>
    <lineage>
        <taxon>Bacteria</taxon>
        <taxon>Pseudomonadati</taxon>
        <taxon>Pseudomonadota</taxon>
        <taxon>Alphaproteobacteria</taxon>
        <taxon>Holosporales</taxon>
        <taxon>Holosporaceae</taxon>
        <taxon>Candidatus Nesciobacter</taxon>
    </lineage>
</organism>
<feature type="active site" description="Proton donor/acceptor" evidence="4">
    <location>
        <position position="144"/>
    </location>
</feature>
<evidence type="ECO:0000256" key="3">
    <source>
        <dbReference type="PIRNR" id="PIRNR001365"/>
    </source>
</evidence>
<sequence length="279" mass="32144">MQKKKSKLSNMPKEIKINKIKSEVIPACITPFDEHLNIDYASLRNVIQNFSESGIETIALAGTTGEGVTLTKEEKNSLIHFSKTHFPEIKVITCITDFRETDINYARNADCIMFTPQLFIKPSKESFFKYAEKICSFNENIILYNNPSRIGFDASEHYEELYRDFKNIIGIKECADFSEIAKYPKWKWFCGNDENYFACIKNKFNGIISSTANICPKIAVKLENEELWNNSAKQLFSIPNPAAIKLILKQRGIIKTSKMRFAIYEDSKEQEILNHKYGN</sequence>
<dbReference type="PRINTS" id="PR00146">
    <property type="entry name" value="DHPICSNTHASE"/>
</dbReference>
<proteinExistence type="inferred from homology"/>
<dbReference type="SUPFAM" id="SSF51569">
    <property type="entry name" value="Aldolase"/>
    <property type="match status" value="1"/>
</dbReference>
<dbReference type="PANTHER" id="PTHR12128:SF66">
    <property type="entry name" value="4-HYDROXY-2-OXOGLUTARATE ALDOLASE, MITOCHONDRIAL"/>
    <property type="match status" value="1"/>
</dbReference>
<dbReference type="OrthoDB" id="9782828at2"/>
<dbReference type="Pfam" id="PF00701">
    <property type="entry name" value="DHDPS"/>
    <property type="match status" value="1"/>
</dbReference>
<dbReference type="PANTHER" id="PTHR12128">
    <property type="entry name" value="DIHYDRODIPICOLINATE SYNTHASE"/>
    <property type="match status" value="1"/>
</dbReference>
<feature type="binding site" evidence="5">
    <location>
        <position position="208"/>
    </location>
    <ligand>
        <name>pyruvate</name>
        <dbReference type="ChEBI" id="CHEBI:15361"/>
    </ligand>
</feature>
<evidence type="ECO:0000256" key="2">
    <source>
        <dbReference type="ARBA" id="ARBA00023239"/>
    </source>
</evidence>
<gene>
    <name evidence="6" type="ORF">FZC36_02460</name>
</gene>
<dbReference type="AlphaFoldDB" id="A0A5C0UI59"/>
<dbReference type="KEGG" id="nabu:FZC36_02460"/>
<dbReference type="SMART" id="SM01130">
    <property type="entry name" value="DHDPS"/>
    <property type="match status" value="1"/>
</dbReference>
<evidence type="ECO:0000313" key="7">
    <source>
        <dbReference type="Proteomes" id="UP000324924"/>
    </source>
</evidence>
<dbReference type="RefSeq" id="WP_148972394.1">
    <property type="nucleotide sequence ID" value="NZ_CP043314.1"/>
</dbReference>
<evidence type="ECO:0000256" key="5">
    <source>
        <dbReference type="PIRSR" id="PIRSR001365-2"/>
    </source>
</evidence>
<name>A0A5C0UI59_9PROT</name>
<dbReference type="CDD" id="cd00408">
    <property type="entry name" value="DHDPS-like"/>
    <property type="match status" value="1"/>
</dbReference>
<feature type="active site" description="Schiff-base intermediate with substrate" evidence="4">
    <location>
        <position position="172"/>
    </location>
</feature>
<dbReference type="InterPro" id="IPR013785">
    <property type="entry name" value="Aldolase_TIM"/>
</dbReference>
<dbReference type="Proteomes" id="UP000324924">
    <property type="component" value="Chromosome"/>
</dbReference>
<keyword evidence="7" id="KW-1185">Reference proteome</keyword>
<dbReference type="EMBL" id="CP043314">
    <property type="protein sequence ID" value="QEK39271.1"/>
    <property type="molecule type" value="Genomic_DNA"/>
</dbReference>
<keyword evidence="2 3" id="KW-0456">Lyase</keyword>
<protein>
    <submittedName>
        <fullName evidence="6">Dihydrodipicolinate synthase family protein</fullName>
    </submittedName>
</protein>
<evidence type="ECO:0000256" key="1">
    <source>
        <dbReference type="ARBA" id="ARBA00007592"/>
    </source>
</evidence>
<feature type="binding site" evidence="5">
    <location>
        <position position="64"/>
    </location>
    <ligand>
        <name>pyruvate</name>
        <dbReference type="ChEBI" id="CHEBI:15361"/>
    </ligand>
</feature>